<dbReference type="PANTHER" id="PTHR22746">
    <property type="entry name" value="RAB6A-GEF COMPLEX PARTNER PROTEIN 1"/>
    <property type="match status" value="1"/>
</dbReference>
<keyword evidence="2" id="KW-0472">Membrane</keyword>
<dbReference type="InterPro" id="IPR009771">
    <property type="entry name" value="RIC1_C"/>
</dbReference>
<keyword evidence="7" id="KW-1185">Reference proteome</keyword>
<organism evidence="6 7">
    <name type="scientific">Orchesella dallaii</name>
    <dbReference type="NCBI Taxonomy" id="48710"/>
    <lineage>
        <taxon>Eukaryota</taxon>
        <taxon>Metazoa</taxon>
        <taxon>Ecdysozoa</taxon>
        <taxon>Arthropoda</taxon>
        <taxon>Hexapoda</taxon>
        <taxon>Collembola</taxon>
        <taxon>Entomobryomorpha</taxon>
        <taxon>Entomobryoidea</taxon>
        <taxon>Orchesellidae</taxon>
        <taxon>Orchesellinae</taxon>
        <taxon>Orchesella</taxon>
    </lineage>
</organism>
<comment type="caution">
    <text evidence="6">The sequence shown here is derived from an EMBL/GenBank/DDBJ whole genome shotgun (WGS) entry which is preliminary data.</text>
</comment>
<dbReference type="InterPro" id="IPR040096">
    <property type="entry name" value="Ric1"/>
</dbReference>
<sequence length="1594" mass="174576">MYFTFGWPKILRVPEADPVSPVAKIVANRDKIFFAVLTHSSLSVWTSKPCLPVVSHQRSQSSVQKLGPNTCLVWKPDSTSIVVTTAGGYLLFFALGGGSISLYEQKDPDNPKLRRESDELFLKEPIPAINLQLVQVVAVRGRVIGGITQFRDELMVSTDENHILRYRWDGTVNTDFCIDLRRIPFSTDQQVSRAVPIQESGVYPVDFHYSPLIGGFSLVLSDGRAAFLTATTKVYDPNSVQGIWAPNLDDATCSSVNHKYRLLSFGRKNAETSVFSVDDQTGGLQALFHLKLSSKDFPGSPGAVKSMAWTPDGCAIAIAWEKGGFALWSVFGSLLTCSWSWTGDLSPFSQKIVRSVDWAAEGYQLWMAVESNPCNLATSSSTSSSETKTRSTSLAEISLSAGLFGIISFVKSALTVNPAMSQIEHLYLQGEDRLLISFSGESMTTTGNRGGLGSASSSKSATRNKTAELLAPLGNNKNWVVVPVPNTYLASNWPIHYTAMDSEGLHVAVSGRYGLAHYSIVERKWKLFGNEAQERDFVVVGGMMWWGAYLVVAVYDIAQDRDELRFYPRDSKLDNRFAHVKRLPSQILLLNLDRDKLLVFATDATLAIFQLRPDLNSDNLTTSIDPCECLQTIDISALCVHPACVISVYLTTLRTSFSPAADQQHSVVINVSGRLMILHHEFLVQENHQGNVPQYITPTVLASCVEMIWLPRVCGPSTIPAQQSSNGSFNSDVVNRETQQHYNHNPYLSEALWLYCGQEMRVWLPLREKSQSSVHTFISSRIMLGFPVSIYPLTILFEKAIILGAENDCLSYTTGGPGSPDPYGAPSAIFPFCILQRTSQVYLHQILRQLIRRNLGYYAWEIARSCSKLPYFPHSLELLLHEVLEEEATSKEPIPDALLPSIIEFVREFPVYLRAVGQCARKTELALWPHLFSVAGRPRALFDECLQRGQLDIAATYLLVIQNLESPTVSRKFATQLMDKALEGRKWDLVKDLVRFLKAIDPSDVEPVRSSVVKFNMQTPPVSPSEYDISMVLGTMQVPRHRSLSTSVVPKFPELSHRELSRTSSEDKSSPPLSSRQSTVANATSNSGASSSSPASHSPGSANPVSNSTVNHSVSGPATGNVNEASYSVSQHSSVLPPSGLMTDLGDGTNLKAIGAAYVDVIVERHARRILSEGKLRDLGRLAAHLDFHLVTWLRKEKRRKPLMVSDFVSALKVIHSEFDWPYPDFISPITYHSRTPSADSLKFSSPEAVSPVRPLAMDHIANRYINSKKGADSGYNSTPGNHIDGNGTAVEARLAPNTLPLDDTLSVMSEESILLDQSPISQTDFLPMYGLSDSAKISMLNSTKSGIELRFIQQILWEAGLLDWSLIVSIALRDALGAVRTINSCRDQPPDVIRNLRDGLMNLTLWANSQCLGYKVFVTAVNGQVSGLLSKYLAAAAQNYAASSASPTSPTPVTGVPGPHVGDLQRRKTEPALTNRSRIVSQHNSIPMASSPDTATTNGIRRPSKVLPPRASIEGSVSNNNSNANDIDAVSTDGTEETEVEYGKADTGAASCSSGVSAESKNKTQGEINNSNNTVVNNSISEEVADGQGCVIM</sequence>
<evidence type="ECO:0000256" key="2">
    <source>
        <dbReference type="ARBA" id="ARBA00023136"/>
    </source>
</evidence>
<dbReference type="Pfam" id="PF25440">
    <property type="entry name" value="Beta-prop_RIC1_2nd"/>
    <property type="match status" value="1"/>
</dbReference>
<dbReference type="Proteomes" id="UP001642540">
    <property type="component" value="Unassembled WGS sequence"/>
</dbReference>
<feature type="domain" description="RIC1 C-terminal alpha solenoid region" evidence="5">
    <location>
        <begin position="844"/>
        <end position="1006"/>
    </location>
</feature>
<evidence type="ECO:0000256" key="3">
    <source>
        <dbReference type="ARBA" id="ARBA00029879"/>
    </source>
</evidence>
<feature type="compositionally biased region" description="Polar residues" evidence="4">
    <location>
        <begin position="1473"/>
        <end position="1500"/>
    </location>
</feature>
<evidence type="ECO:0000259" key="5">
    <source>
        <dbReference type="Pfam" id="PF07064"/>
    </source>
</evidence>
<feature type="compositionally biased region" description="Polar residues" evidence="4">
    <location>
        <begin position="1551"/>
        <end position="1567"/>
    </location>
</feature>
<feature type="compositionally biased region" description="Basic and acidic residues" evidence="4">
    <location>
        <begin position="1055"/>
        <end position="1069"/>
    </location>
</feature>
<comment type="subcellular location">
    <subcellularLocation>
        <location evidence="1">Membrane</location>
    </subcellularLocation>
</comment>
<evidence type="ECO:0000313" key="6">
    <source>
        <dbReference type="EMBL" id="CAL8094036.1"/>
    </source>
</evidence>
<gene>
    <name evidence="6" type="ORF">ODALV1_LOCUS8678</name>
</gene>
<dbReference type="Pfam" id="PF07064">
    <property type="entry name" value="RIC1"/>
    <property type="match status" value="1"/>
</dbReference>
<name>A0ABP1Q8X8_9HEXA</name>
<reference evidence="6 7" key="1">
    <citation type="submission" date="2024-08" db="EMBL/GenBank/DDBJ databases">
        <authorList>
            <person name="Cucini C."/>
            <person name="Frati F."/>
        </authorList>
    </citation>
    <scope>NUCLEOTIDE SEQUENCE [LARGE SCALE GENOMIC DNA]</scope>
</reference>
<dbReference type="EMBL" id="CAXLJM020000026">
    <property type="protein sequence ID" value="CAL8094036.1"/>
    <property type="molecule type" value="Genomic_DNA"/>
</dbReference>
<protein>
    <recommendedName>
        <fullName evidence="3">Protein RIC1 homolog</fullName>
    </recommendedName>
</protein>
<evidence type="ECO:0000256" key="4">
    <source>
        <dbReference type="SAM" id="MobiDB-lite"/>
    </source>
</evidence>
<evidence type="ECO:0000256" key="1">
    <source>
        <dbReference type="ARBA" id="ARBA00004370"/>
    </source>
</evidence>
<feature type="compositionally biased region" description="Low complexity" evidence="4">
    <location>
        <begin position="1444"/>
        <end position="1463"/>
    </location>
</feature>
<accession>A0ABP1Q8X8</accession>
<feature type="region of interest" description="Disordered" evidence="4">
    <location>
        <begin position="1055"/>
        <end position="1130"/>
    </location>
</feature>
<proteinExistence type="predicted"/>
<feature type="compositionally biased region" description="Polar residues" evidence="4">
    <location>
        <begin position="1103"/>
        <end position="1130"/>
    </location>
</feature>
<evidence type="ECO:0000313" key="7">
    <source>
        <dbReference type="Proteomes" id="UP001642540"/>
    </source>
</evidence>
<dbReference type="SUPFAM" id="SSF82171">
    <property type="entry name" value="DPP6 N-terminal domain-like"/>
    <property type="match status" value="1"/>
</dbReference>
<dbReference type="PANTHER" id="PTHR22746:SF10">
    <property type="entry name" value="GUANINE NUCLEOTIDE EXCHANGE FACTOR SUBUNIT RIC1"/>
    <property type="match status" value="1"/>
</dbReference>
<feature type="compositionally biased region" description="Low complexity" evidence="4">
    <location>
        <begin position="1070"/>
        <end position="1102"/>
    </location>
</feature>
<feature type="compositionally biased region" description="Low complexity" evidence="4">
    <location>
        <begin position="1517"/>
        <end position="1532"/>
    </location>
</feature>
<feature type="region of interest" description="Disordered" evidence="4">
    <location>
        <begin position="1444"/>
        <end position="1571"/>
    </location>
</feature>